<dbReference type="SUPFAM" id="SSF53850">
    <property type="entry name" value="Periplasmic binding protein-like II"/>
    <property type="match status" value="1"/>
</dbReference>
<comment type="caution">
    <text evidence="3">The sequence shown here is derived from an EMBL/GenBank/DDBJ whole genome shotgun (WGS) entry which is preliminary data.</text>
</comment>
<name>A0A848GZ18_9BURK</name>
<feature type="domain" description="Solute-binding protein family 3/N-terminal" evidence="2">
    <location>
        <begin position="16"/>
        <end position="239"/>
    </location>
</feature>
<dbReference type="RefSeq" id="WP_169418121.1">
    <property type="nucleotide sequence ID" value="NZ_JABBFX010000001.1"/>
</dbReference>
<dbReference type="AlphaFoldDB" id="A0A848GZ18"/>
<evidence type="ECO:0000313" key="4">
    <source>
        <dbReference type="Proteomes" id="UP000541185"/>
    </source>
</evidence>
<proteinExistence type="predicted"/>
<keyword evidence="4" id="KW-1185">Reference proteome</keyword>
<dbReference type="SMART" id="SM00062">
    <property type="entry name" value="PBPb"/>
    <property type="match status" value="1"/>
</dbReference>
<protein>
    <submittedName>
        <fullName evidence="3">Transporter substrate-binding domain-containing protein</fullName>
    </submittedName>
</protein>
<dbReference type="Pfam" id="PF00497">
    <property type="entry name" value="SBP_bac_3"/>
    <property type="match status" value="1"/>
</dbReference>
<dbReference type="InterPro" id="IPR001638">
    <property type="entry name" value="Solute-binding_3/MltF_N"/>
</dbReference>
<sequence>MRPDPALVHEFAPTGELRAAINLGNPVLAQSHTARERPAGVTIDLARRFGELLGVPVQLLPFETPGASAAAIASGKADIGFLAVDPKRAESIHFTAPYVQIEGCYLVRDASPLQHNDEVDQPGRRIVAGAGSAYALYLARELRHAQLVEVPFDNACAADALLADPALDAAAGVRQQLLADLARVPGVRLLPGAFMAIHQAMAMPRGRSAAAVDLLESFLAQQRSSAFVRNALARHGMEGVTALA</sequence>
<accession>A0A848GZ18</accession>
<evidence type="ECO:0000256" key="1">
    <source>
        <dbReference type="ARBA" id="ARBA00022729"/>
    </source>
</evidence>
<evidence type="ECO:0000259" key="2">
    <source>
        <dbReference type="SMART" id="SM00062"/>
    </source>
</evidence>
<reference evidence="3 4" key="1">
    <citation type="submission" date="2020-04" db="EMBL/GenBank/DDBJ databases">
        <title>Ramlibacter sp. G-1-2-2 isolated from soil.</title>
        <authorList>
            <person name="Dahal R.H."/>
        </authorList>
    </citation>
    <scope>NUCLEOTIDE SEQUENCE [LARGE SCALE GENOMIC DNA]</scope>
    <source>
        <strain evidence="3 4">G-1-2-2</strain>
    </source>
</reference>
<dbReference type="Proteomes" id="UP000541185">
    <property type="component" value="Unassembled WGS sequence"/>
</dbReference>
<dbReference type="Gene3D" id="3.40.190.10">
    <property type="entry name" value="Periplasmic binding protein-like II"/>
    <property type="match status" value="2"/>
</dbReference>
<evidence type="ECO:0000313" key="3">
    <source>
        <dbReference type="EMBL" id="NML43946.1"/>
    </source>
</evidence>
<keyword evidence="1" id="KW-0732">Signal</keyword>
<dbReference type="EMBL" id="JABBFX010000001">
    <property type="protein sequence ID" value="NML43946.1"/>
    <property type="molecule type" value="Genomic_DNA"/>
</dbReference>
<dbReference type="PANTHER" id="PTHR35936:SF17">
    <property type="entry name" value="ARGININE-BINDING EXTRACELLULAR PROTEIN ARTP"/>
    <property type="match status" value="1"/>
</dbReference>
<organism evidence="3 4">
    <name type="scientific">Ramlibacter agri</name>
    <dbReference type="NCBI Taxonomy" id="2728837"/>
    <lineage>
        <taxon>Bacteria</taxon>
        <taxon>Pseudomonadati</taxon>
        <taxon>Pseudomonadota</taxon>
        <taxon>Betaproteobacteria</taxon>
        <taxon>Burkholderiales</taxon>
        <taxon>Comamonadaceae</taxon>
        <taxon>Ramlibacter</taxon>
    </lineage>
</organism>
<gene>
    <name evidence="3" type="ORF">HHL11_09310</name>
</gene>
<dbReference type="PANTHER" id="PTHR35936">
    <property type="entry name" value="MEMBRANE-BOUND LYTIC MUREIN TRANSGLYCOSYLASE F"/>
    <property type="match status" value="1"/>
</dbReference>